<evidence type="ECO:0000256" key="5">
    <source>
        <dbReference type="ARBA" id="ARBA00022833"/>
    </source>
</evidence>
<accession>A0A8R1YT87</accession>
<gene>
    <name evidence="8" type="primary">WBGene00273273</name>
</gene>
<accession>A0A2A6C6R6</accession>
<dbReference type="GO" id="GO:0000122">
    <property type="term" value="P:negative regulation of transcription by RNA polymerase II"/>
    <property type="evidence" value="ECO:0007669"/>
    <property type="project" value="UniProtKB-ARBA"/>
</dbReference>
<dbReference type="SUPFAM" id="SSF57667">
    <property type="entry name" value="beta-beta-alpha zinc fingers"/>
    <property type="match status" value="5"/>
</dbReference>
<dbReference type="GO" id="GO:0000978">
    <property type="term" value="F:RNA polymerase II cis-regulatory region sequence-specific DNA binding"/>
    <property type="evidence" value="ECO:0000318"/>
    <property type="project" value="GO_Central"/>
</dbReference>
<keyword evidence="2" id="KW-0479">Metal-binding</keyword>
<feature type="compositionally biased region" description="Acidic residues" evidence="7">
    <location>
        <begin position="594"/>
        <end position="607"/>
    </location>
</feature>
<keyword evidence="4" id="KW-0863">Zinc-finger</keyword>
<dbReference type="Gene3D" id="3.30.160.60">
    <property type="entry name" value="Classic Zinc Finger"/>
    <property type="match status" value="6"/>
</dbReference>
<keyword evidence="9" id="KW-1185">Reference proteome</keyword>
<dbReference type="SMART" id="SM00355">
    <property type="entry name" value="ZnF_C2H2"/>
    <property type="match status" value="10"/>
</dbReference>
<comment type="subcellular location">
    <subcellularLocation>
        <location evidence="1">Nucleus</location>
    </subcellularLocation>
</comment>
<dbReference type="Proteomes" id="UP000005239">
    <property type="component" value="Unassembled WGS sequence"/>
</dbReference>
<dbReference type="Pfam" id="PF13894">
    <property type="entry name" value="zf-C2H2_4"/>
    <property type="match status" value="2"/>
</dbReference>
<dbReference type="GO" id="GO:0008270">
    <property type="term" value="F:zinc ion binding"/>
    <property type="evidence" value="ECO:0007669"/>
    <property type="project" value="UniProtKB-KW"/>
</dbReference>
<evidence type="ECO:0000256" key="6">
    <source>
        <dbReference type="ARBA" id="ARBA00023242"/>
    </source>
</evidence>
<dbReference type="PANTHER" id="PTHR24394:SF29">
    <property type="entry name" value="MYONEURIN"/>
    <property type="match status" value="1"/>
</dbReference>
<dbReference type="GO" id="GO:0000981">
    <property type="term" value="F:DNA-binding transcription factor activity, RNA polymerase II-specific"/>
    <property type="evidence" value="ECO:0000318"/>
    <property type="project" value="GO_Central"/>
</dbReference>
<dbReference type="FunFam" id="3.30.160.60:FF:000630">
    <property type="entry name" value="Zinc finger protein 180"/>
    <property type="match status" value="1"/>
</dbReference>
<keyword evidence="5" id="KW-0862">Zinc</keyword>
<feature type="region of interest" description="Disordered" evidence="7">
    <location>
        <begin position="581"/>
        <end position="622"/>
    </location>
</feature>
<evidence type="ECO:0000256" key="4">
    <source>
        <dbReference type="ARBA" id="ARBA00022771"/>
    </source>
</evidence>
<organism evidence="8 9">
    <name type="scientific">Pristionchus pacificus</name>
    <name type="common">Parasitic nematode worm</name>
    <dbReference type="NCBI Taxonomy" id="54126"/>
    <lineage>
        <taxon>Eukaryota</taxon>
        <taxon>Metazoa</taxon>
        <taxon>Ecdysozoa</taxon>
        <taxon>Nematoda</taxon>
        <taxon>Chromadorea</taxon>
        <taxon>Rhabditida</taxon>
        <taxon>Rhabditina</taxon>
        <taxon>Diplogasteromorpha</taxon>
        <taxon>Diplogasteroidea</taxon>
        <taxon>Neodiplogasteridae</taxon>
        <taxon>Pristionchus</taxon>
    </lineage>
</organism>
<protein>
    <submittedName>
        <fullName evidence="8">Zinc finger protein</fullName>
    </submittedName>
</protein>
<dbReference type="PANTHER" id="PTHR24394">
    <property type="entry name" value="ZINC FINGER PROTEIN"/>
    <property type="match status" value="1"/>
</dbReference>
<proteinExistence type="predicted"/>
<evidence type="ECO:0000256" key="3">
    <source>
        <dbReference type="ARBA" id="ARBA00022737"/>
    </source>
</evidence>
<dbReference type="PROSITE" id="PS00028">
    <property type="entry name" value="ZINC_FINGER_C2H2_1"/>
    <property type="match status" value="9"/>
</dbReference>
<sequence length="622" mass="72494">METHEERNACIESPRQKVMASEDNVGSTIRKAVDLLQMQMNRMDSSELLNIILPLEKESLDIAVDNQRDSPLCSLGYLLSVHLETAIHFISKKEEIRQRISRIKQEATDRNNGEFNDLCALSEVRDGIQDVENEQLSPIRATRHDDQESSFSDSDNESGKEDEEHMRNRKNKATKKWRGLVKETKDEDARCPFKCDVCGKKFTQKAAVTVHKKRIHLRDDDPLKHRFKCDGCGKKFFDKSRFEQHKRIHYENEEEKKPFKCEKCDFRTTYKTSIKLHMRVHLATDDLSLEKFQCDICDKYYNSRGGLRKHKKLHLDNVELSRPHKCDECGKRFSQKGSFRKHVKNHHSSKLVSHKFAIVNSSITVKREENEPSAGKSGKIRGKPATVGKRARVDEMTQYLDFGCFKGLSKMYRDPRQEFECEVCGKLYKTKQSLFRHKVVHLDENDPLAEKQKCDICKKIFFNSETLNRHKIGHLPDDDERKAKYKCDICGEFIISEYKLSRHKQTHLDENDPEQAMLLQKLSCPKCDKSFRYEVSFQRHVSRFLHPGESLKCEKCDETFTCKVRLSAHMRRHNKPFECLTSRSTTANNGNSEREDEEMDDISESDEGVNSSDDINSDEEYN</sequence>
<keyword evidence="3" id="KW-0677">Repeat</keyword>
<dbReference type="InterPro" id="IPR013087">
    <property type="entry name" value="Znf_C2H2_type"/>
</dbReference>
<evidence type="ECO:0000256" key="7">
    <source>
        <dbReference type="SAM" id="MobiDB-lite"/>
    </source>
</evidence>
<dbReference type="GO" id="GO:0006357">
    <property type="term" value="P:regulation of transcription by RNA polymerase II"/>
    <property type="evidence" value="ECO:0000318"/>
    <property type="project" value="GO_Central"/>
</dbReference>
<feature type="region of interest" description="Disordered" evidence="7">
    <location>
        <begin position="131"/>
        <end position="175"/>
    </location>
</feature>
<evidence type="ECO:0000313" key="8">
    <source>
        <dbReference type="EnsemblMetazoa" id="PPA34904.1"/>
    </source>
</evidence>
<name>A0A2A6C6R6_PRIPA</name>
<evidence type="ECO:0000313" key="9">
    <source>
        <dbReference type="Proteomes" id="UP000005239"/>
    </source>
</evidence>
<dbReference type="AlphaFoldDB" id="A0A2A6C6R6"/>
<dbReference type="PROSITE" id="PS50157">
    <property type="entry name" value="ZINC_FINGER_C2H2_2"/>
    <property type="match status" value="10"/>
</dbReference>
<dbReference type="Pfam" id="PF13912">
    <property type="entry name" value="zf-C2H2_6"/>
    <property type="match status" value="1"/>
</dbReference>
<reference evidence="8" key="2">
    <citation type="submission" date="2022-06" db="UniProtKB">
        <authorList>
            <consortium name="EnsemblMetazoa"/>
        </authorList>
    </citation>
    <scope>IDENTIFICATION</scope>
    <source>
        <strain evidence="8">PS312</strain>
    </source>
</reference>
<dbReference type="FunFam" id="3.30.160.60:FF:000446">
    <property type="entry name" value="Zinc finger protein"/>
    <property type="match status" value="1"/>
</dbReference>
<evidence type="ECO:0000256" key="2">
    <source>
        <dbReference type="ARBA" id="ARBA00022723"/>
    </source>
</evidence>
<evidence type="ECO:0000256" key="1">
    <source>
        <dbReference type="ARBA" id="ARBA00004123"/>
    </source>
</evidence>
<dbReference type="FunFam" id="3.30.160.60:FF:001397">
    <property type="entry name" value="Datilografo, isoform A"/>
    <property type="match status" value="1"/>
</dbReference>
<reference evidence="9" key="1">
    <citation type="journal article" date="2008" name="Nat. Genet.">
        <title>The Pristionchus pacificus genome provides a unique perspective on nematode lifestyle and parasitism.</title>
        <authorList>
            <person name="Dieterich C."/>
            <person name="Clifton S.W."/>
            <person name="Schuster L.N."/>
            <person name="Chinwalla A."/>
            <person name="Delehaunty K."/>
            <person name="Dinkelacker I."/>
            <person name="Fulton L."/>
            <person name="Fulton R."/>
            <person name="Godfrey J."/>
            <person name="Minx P."/>
            <person name="Mitreva M."/>
            <person name="Roeseler W."/>
            <person name="Tian H."/>
            <person name="Witte H."/>
            <person name="Yang S.P."/>
            <person name="Wilson R.K."/>
            <person name="Sommer R.J."/>
        </authorList>
    </citation>
    <scope>NUCLEOTIDE SEQUENCE [LARGE SCALE GENOMIC DNA]</scope>
    <source>
        <strain evidence="9">PS312</strain>
    </source>
</reference>
<dbReference type="Pfam" id="PF00096">
    <property type="entry name" value="zf-C2H2"/>
    <property type="match status" value="5"/>
</dbReference>
<dbReference type="EnsemblMetazoa" id="PPA34904.1">
    <property type="protein sequence ID" value="PPA34904.1"/>
    <property type="gene ID" value="WBGene00273273"/>
</dbReference>
<feature type="compositionally biased region" description="Basic and acidic residues" evidence="7">
    <location>
        <begin position="157"/>
        <end position="166"/>
    </location>
</feature>
<dbReference type="OrthoDB" id="9978265at2759"/>
<feature type="compositionally biased region" description="Polar residues" evidence="7">
    <location>
        <begin position="581"/>
        <end position="591"/>
    </location>
</feature>
<dbReference type="GO" id="GO:0005634">
    <property type="term" value="C:nucleus"/>
    <property type="evidence" value="ECO:0007669"/>
    <property type="project" value="UniProtKB-SubCell"/>
</dbReference>
<keyword evidence="6" id="KW-0539">Nucleus</keyword>
<dbReference type="InterPro" id="IPR036236">
    <property type="entry name" value="Znf_C2H2_sf"/>
</dbReference>